<evidence type="ECO:0000313" key="1">
    <source>
        <dbReference type="EMBL" id="MBB4949675.1"/>
    </source>
</evidence>
<name>A0A7W7SFU1_9ACTN</name>
<dbReference type="EMBL" id="JACHJR010000001">
    <property type="protein sequence ID" value="MBB4949675.1"/>
    <property type="molecule type" value="Genomic_DNA"/>
</dbReference>
<sequence length="46" mass="5346">MSWLLFFAVVILLALAAAWSEDRITERRREAERTAPARFPRQKGSK</sequence>
<evidence type="ECO:0000313" key="2">
    <source>
        <dbReference type="Proteomes" id="UP000573327"/>
    </source>
</evidence>
<comment type="caution">
    <text evidence="1">The sequence shown here is derived from an EMBL/GenBank/DDBJ whole genome shotgun (WGS) entry which is preliminary data.</text>
</comment>
<organism evidence="1 2">
    <name type="scientific">Kitasatospora gansuensis</name>
    <dbReference type="NCBI Taxonomy" id="258050"/>
    <lineage>
        <taxon>Bacteria</taxon>
        <taxon>Bacillati</taxon>
        <taxon>Actinomycetota</taxon>
        <taxon>Actinomycetes</taxon>
        <taxon>Kitasatosporales</taxon>
        <taxon>Streptomycetaceae</taxon>
        <taxon>Kitasatospora</taxon>
    </lineage>
</organism>
<protein>
    <submittedName>
        <fullName evidence="1">Uncharacterized protein</fullName>
    </submittedName>
</protein>
<dbReference type="Proteomes" id="UP000573327">
    <property type="component" value="Unassembled WGS sequence"/>
</dbReference>
<keyword evidence="2" id="KW-1185">Reference proteome</keyword>
<accession>A0A7W7SFU1</accession>
<dbReference type="RefSeq" id="WP_184920196.1">
    <property type="nucleotide sequence ID" value="NZ_JACHJR010000001.1"/>
</dbReference>
<reference evidence="1 2" key="1">
    <citation type="submission" date="2020-08" db="EMBL/GenBank/DDBJ databases">
        <title>Sequencing the genomes of 1000 actinobacteria strains.</title>
        <authorList>
            <person name="Klenk H.-P."/>
        </authorList>
    </citation>
    <scope>NUCLEOTIDE SEQUENCE [LARGE SCALE GENOMIC DNA]</scope>
    <source>
        <strain evidence="1 2">DSM 44786</strain>
    </source>
</reference>
<gene>
    <name evidence="1" type="ORF">F4556_005210</name>
</gene>
<proteinExistence type="predicted"/>
<dbReference type="AlphaFoldDB" id="A0A7W7SFU1"/>